<proteinExistence type="predicted"/>
<keyword evidence="2" id="KW-1185">Reference proteome</keyword>
<gene>
    <name evidence="1" type="ORF">T05_5477</name>
</gene>
<dbReference type="EMBL" id="JYDJ01000053">
    <property type="protein sequence ID" value="KRX46718.1"/>
    <property type="molecule type" value="Genomic_DNA"/>
</dbReference>
<evidence type="ECO:0000313" key="1">
    <source>
        <dbReference type="EMBL" id="KRX46718.1"/>
    </source>
</evidence>
<sequence>MDSEAMMTLAARTKSEKLAVNLNRMNQLLEELDEICIASTDAYEIEDHILMTERLYLETEILQTKLVMNVYRLICAETSLVMTTQCQAKCITHTETTHTDNAHLRT</sequence>
<protein>
    <submittedName>
        <fullName evidence="1">Uncharacterized protein</fullName>
    </submittedName>
</protein>
<dbReference type="Proteomes" id="UP000055048">
    <property type="component" value="Unassembled WGS sequence"/>
</dbReference>
<reference evidence="1 2" key="1">
    <citation type="submission" date="2015-01" db="EMBL/GenBank/DDBJ databases">
        <title>Evolution of Trichinella species and genotypes.</title>
        <authorList>
            <person name="Korhonen P.K."/>
            <person name="Edoardo P."/>
            <person name="Giuseppe L.R."/>
            <person name="Gasser R.B."/>
        </authorList>
    </citation>
    <scope>NUCLEOTIDE SEQUENCE [LARGE SCALE GENOMIC DNA]</scope>
    <source>
        <strain evidence="1">ISS417</strain>
    </source>
</reference>
<dbReference type="AlphaFoldDB" id="A0A0V0U606"/>
<evidence type="ECO:0000313" key="2">
    <source>
        <dbReference type="Proteomes" id="UP000055048"/>
    </source>
</evidence>
<organism evidence="1 2">
    <name type="scientific">Trichinella murrelli</name>
    <dbReference type="NCBI Taxonomy" id="144512"/>
    <lineage>
        <taxon>Eukaryota</taxon>
        <taxon>Metazoa</taxon>
        <taxon>Ecdysozoa</taxon>
        <taxon>Nematoda</taxon>
        <taxon>Enoplea</taxon>
        <taxon>Dorylaimia</taxon>
        <taxon>Trichinellida</taxon>
        <taxon>Trichinellidae</taxon>
        <taxon>Trichinella</taxon>
    </lineage>
</organism>
<comment type="caution">
    <text evidence="1">The sequence shown here is derived from an EMBL/GenBank/DDBJ whole genome shotgun (WGS) entry which is preliminary data.</text>
</comment>
<name>A0A0V0U606_9BILA</name>
<accession>A0A0V0U606</accession>